<evidence type="ECO:0000313" key="8">
    <source>
        <dbReference type="EMBL" id="GAA4541172.1"/>
    </source>
</evidence>
<dbReference type="Pfam" id="PF07690">
    <property type="entry name" value="MFS_1"/>
    <property type="match status" value="1"/>
</dbReference>
<dbReference type="PANTHER" id="PTHR23513:SF18">
    <property type="entry name" value="INTEGRAL MEMBRANE PROTEIN"/>
    <property type="match status" value="1"/>
</dbReference>
<evidence type="ECO:0000313" key="9">
    <source>
        <dbReference type="Proteomes" id="UP001501598"/>
    </source>
</evidence>
<evidence type="ECO:0000256" key="2">
    <source>
        <dbReference type="ARBA" id="ARBA00022475"/>
    </source>
</evidence>
<gene>
    <name evidence="8" type="ORF">GCM10023175_14750</name>
</gene>
<dbReference type="RefSeq" id="WP_345414042.1">
    <property type="nucleotide sequence ID" value="NZ_BAABGT010000023.1"/>
</dbReference>
<sequence length="546" mass="56885">MARDGNRRWGRRGHDRWAVVEGGTPAPEPAPRPEPEPYVPTVHRRYPWHDDPDYDPAQYRRDPPPPPTDPGPPPSAGNPVSGPADAPAAEPTAATPPGMPKKLTVTRVAGMRTRQLTGRAVNTFKRAAQADGADRSGLTSLTYASMMDYAVDAAVAVALANTLFFAAATAESKTNVALYLLITVAPFAVVAPVIGPLLDRLQRGRRVALSAAFIGRAVLCVVMALNYENWILYPAALGAMVLSKSFTVLKAAITPRVLPESITLATTNSRLTTFGLVAGGVFGGIASGVAYFQGSPGALYFTAALGIAGAVLSLRIPKWVEITTGEVPARLRSTRRAKRQRVGRSVLVALWGNGGARVLTGFLTLFVAFVVKEQVEGDAARQLFLIGIIGAAAGAGSFLGNGVGSRLRFDRPEIMIVSCVATACAAAVVAAVFPGILTAAIVGLVGATGSALAKVCLDGVIQRDLPEESRASAFGRSETVLQLAWVSGGALGVLLPHSTFWIGFCVVASVVGVVGIQTALVARGRTLIPGLAGRAPVLDRPSAPVA</sequence>
<evidence type="ECO:0000256" key="3">
    <source>
        <dbReference type="ARBA" id="ARBA00022692"/>
    </source>
</evidence>
<dbReference type="SUPFAM" id="SSF103473">
    <property type="entry name" value="MFS general substrate transporter"/>
    <property type="match status" value="1"/>
</dbReference>
<name>A0ABP8RKA0_9PSEU</name>
<keyword evidence="9" id="KW-1185">Reference proteome</keyword>
<dbReference type="Proteomes" id="UP001501598">
    <property type="component" value="Unassembled WGS sequence"/>
</dbReference>
<feature type="transmembrane region" description="Helical" evidence="7">
    <location>
        <begin position="345"/>
        <end position="371"/>
    </location>
</feature>
<keyword evidence="5 7" id="KW-0472">Membrane</keyword>
<keyword evidence="3 7" id="KW-0812">Transmembrane</keyword>
<feature type="transmembrane region" description="Helical" evidence="7">
    <location>
        <begin position="207"/>
        <end position="225"/>
    </location>
</feature>
<feature type="compositionally biased region" description="Low complexity" evidence="6">
    <location>
        <begin position="82"/>
        <end position="96"/>
    </location>
</feature>
<evidence type="ECO:0000256" key="6">
    <source>
        <dbReference type="SAM" id="MobiDB-lite"/>
    </source>
</evidence>
<feature type="transmembrane region" description="Helical" evidence="7">
    <location>
        <begin position="176"/>
        <end position="195"/>
    </location>
</feature>
<feature type="compositionally biased region" description="Pro residues" evidence="6">
    <location>
        <begin position="26"/>
        <end position="38"/>
    </location>
</feature>
<dbReference type="EMBL" id="BAABGT010000023">
    <property type="protein sequence ID" value="GAA4541172.1"/>
    <property type="molecule type" value="Genomic_DNA"/>
</dbReference>
<feature type="transmembrane region" description="Helical" evidence="7">
    <location>
        <begin position="383"/>
        <end position="402"/>
    </location>
</feature>
<feature type="region of interest" description="Disordered" evidence="6">
    <location>
        <begin position="1"/>
        <end position="111"/>
    </location>
</feature>
<evidence type="ECO:0000256" key="1">
    <source>
        <dbReference type="ARBA" id="ARBA00004651"/>
    </source>
</evidence>
<evidence type="ECO:0000256" key="4">
    <source>
        <dbReference type="ARBA" id="ARBA00022989"/>
    </source>
</evidence>
<dbReference type="Gene3D" id="1.20.1250.20">
    <property type="entry name" value="MFS general substrate transporter like domains"/>
    <property type="match status" value="1"/>
</dbReference>
<accession>A0ABP8RKA0</accession>
<feature type="transmembrane region" description="Helical" evidence="7">
    <location>
        <begin position="500"/>
        <end position="522"/>
    </location>
</feature>
<proteinExistence type="predicted"/>
<reference evidence="9" key="1">
    <citation type="journal article" date="2019" name="Int. J. Syst. Evol. Microbiol.">
        <title>The Global Catalogue of Microorganisms (GCM) 10K type strain sequencing project: providing services to taxonomists for standard genome sequencing and annotation.</title>
        <authorList>
            <consortium name="The Broad Institute Genomics Platform"/>
            <consortium name="The Broad Institute Genome Sequencing Center for Infectious Disease"/>
            <person name="Wu L."/>
            <person name="Ma J."/>
        </authorList>
    </citation>
    <scope>NUCLEOTIDE SEQUENCE [LARGE SCALE GENOMIC DNA]</scope>
    <source>
        <strain evidence="9">JCM 17906</strain>
    </source>
</reference>
<organism evidence="8 9">
    <name type="scientific">Pseudonocardia xishanensis</name>
    <dbReference type="NCBI Taxonomy" id="630995"/>
    <lineage>
        <taxon>Bacteria</taxon>
        <taxon>Bacillati</taxon>
        <taxon>Actinomycetota</taxon>
        <taxon>Actinomycetes</taxon>
        <taxon>Pseudonocardiales</taxon>
        <taxon>Pseudonocardiaceae</taxon>
        <taxon>Pseudonocardia</taxon>
    </lineage>
</organism>
<feature type="compositionally biased region" description="Pro residues" evidence="6">
    <location>
        <begin position="64"/>
        <end position="76"/>
    </location>
</feature>
<dbReference type="InterPro" id="IPR036259">
    <property type="entry name" value="MFS_trans_sf"/>
</dbReference>
<keyword evidence="2" id="KW-1003">Cell membrane</keyword>
<evidence type="ECO:0008006" key="10">
    <source>
        <dbReference type="Google" id="ProtNLM"/>
    </source>
</evidence>
<comment type="subcellular location">
    <subcellularLocation>
        <location evidence="1">Cell membrane</location>
        <topology evidence="1">Multi-pass membrane protein</topology>
    </subcellularLocation>
</comment>
<feature type="transmembrane region" description="Helical" evidence="7">
    <location>
        <begin position="149"/>
        <end position="170"/>
    </location>
</feature>
<dbReference type="PANTHER" id="PTHR23513">
    <property type="entry name" value="INTEGRAL MEMBRANE EFFLUX PROTEIN-RELATED"/>
    <property type="match status" value="1"/>
</dbReference>
<feature type="transmembrane region" description="Helical" evidence="7">
    <location>
        <begin position="298"/>
        <end position="316"/>
    </location>
</feature>
<feature type="transmembrane region" description="Helical" evidence="7">
    <location>
        <begin position="231"/>
        <end position="253"/>
    </location>
</feature>
<keyword evidence="4 7" id="KW-1133">Transmembrane helix</keyword>
<protein>
    <recommendedName>
        <fullName evidence="10">MFS family arabinose efflux permease</fullName>
    </recommendedName>
</protein>
<evidence type="ECO:0000256" key="5">
    <source>
        <dbReference type="ARBA" id="ARBA00023136"/>
    </source>
</evidence>
<evidence type="ECO:0000256" key="7">
    <source>
        <dbReference type="SAM" id="Phobius"/>
    </source>
</evidence>
<comment type="caution">
    <text evidence="8">The sequence shown here is derived from an EMBL/GenBank/DDBJ whole genome shotgun (WGS) entry which is preliminary data.</text>
</comment>
<dbReference type="InterPro" id="IPR011701">
    <property type="entry name" value="MFS"/>
</dbReference>
<feature type="transmembrane region" description="Helical" evidence="7">
    <location>
        <begin position="274"/>
        <end position="292"/>
    </location>
</feature>